<feature type="compositionally biased region" description="Polar residues" evidence="1">
    <location>
        <begin position="1662"/>
        <end position="1672"/>
    </location>
</feature>
<dbReference type="Proteomes" id="UP001432322">
    <property type="component" value="Unassembled WGS sequence"/>
</dbReference>
<evidence type="ECO:0000259" key="2">
    <source>
        <dbReference type="Pfam" id="PF09324"/>
    </source>
</evidence>
<dbReference type="InterPro" id="IPR015403">
    <property type="entry name" value="Mon2/Sec7/BIG1-like_HDS"/>
</dbReference>
<keyword evidence="4" id="KW-1185">Reference proteome</keyword>
<evidence type="ECO:0000256" key="1">
    <source>
        <dbReference type="SAM" id="MobiDB-lite"/>
    </source>
</evidence>
<feature type="region of interest" description="Disordered" evidence="1">
    <location>
        <begin position="425"/>
        <end position="451"/>
    </location>
</feature>
<feature type="region of interest" description="Disordered" evidence="1">
    <location>
        <begin position="1655"/>
        <end position="1680"/>
    </location>
</feature>
<feature type="compositionally biased region" description="Basic and acidic residues" evidence="1">
    <location>
        <begin position="432"/>
        <end position="444"/>
    </location>
</feature>
<name>A0AAV5WE84_9BILA</name>
<accession>A0AAV5WE84</accession>
<proteinExistence type="predicted"/>
<dbReference type="EMBL" id="BTSY01000005">
    <property type="protein sequence ID" value="GMT28242.1"/>
    <property type="molecule type" value="Genomic_DNA"/>
</dbReference>
<feature type="domain" description="Mon2/Sec7/BIG1-like HDS" evidence="2">
    <location>
        <begin position="970"/>
        <end position="1034"/>
    </location>
</feature>
<feature type="non-terminal residue" evidence="3">
    <location>
        <position position="1"/>
    </location>
</feature>
<evidence type="ECO:0000313" key="4">
    <source>
        <dbReference type="Proteomes" id="UP001432322"/>
    </source>
</evidence>
<feature type="region of interest" description="Disordered" evidence="1">
    <location>
        <begin position="1083"/>
        <end position="1109"/>
    </location>
</feature>
<organism evidence="3 4">
    <name type="scientific">Pristionchus fissidentatus</name>
    <dbReference type="NCBI Taxonomy" id="1538716"/>
    <lineage>
        <taxon>Eukaryota</taxon>
        <taxon>Metazoa</taxon>
        <taxon>Ecdysozoa</taxon>
        <taxon>Nematoda</taxon>
        <taxon>Chromadorea</taxon>
        <taxon>Rhabditida</taxon>
        <taxon>Rhabditina</taxon>
        <taxon>Diplogasteromorpha</taxon>
        <taxon>Diplogasteroidea</taxon>
        <taxon>Neodiplogasteridae</taxon>
        <taxon>Pristionchus</taxon>
    </lineage>
</organism>
<comment type="caution">
    <text evidence="3">The sequence shown here is derived from an EMBL/GenBank/DDBJ whole genome shotgun (WGS) entry which is preliminary data.</text>
</comment>
<feature type="region of interest" description="Disordered" evidence="1">
    <location>
        <begin position="1174"/>
        <end position="1196"/>
    </location>
</feature>
<dbReference type="InterPro" id="IPR016024">
    <property type="entry name" value="ARM-type_fold"/>
</dbReference>
<reference evidence="3" key="1">
    <citation type="submission" date="2023-10" db="EMBL/GenBank/DDBJ databases">
        <title>Genome assembly of Pristionchus species.</title>
        <authorList>
            <person name="Yoshida K."/>
            <person name="Sommer R.J."/>
        </authorList>
    </citation>
    <scope>NUCLEOTIDE SEQUENCE</scope>
    <source>
        <strain evidence="3">RS5133</strain>
    </source>
</reference>
<evidence type="ECO:0000313" key="3">
    <source>
        <dbReference type="EMBL" id="GMT28242.1"/>
    </source>
</evidence>
<feature type="region of interest" description="Disordered" evidence="1">
    <location>
        <begin position="464"/>
        <end position="501"/>
    </location>
</feature>
<sequence length="1734" mass="192542">NHSKNSDLKEAVAAAQEAVKNQREKADAPIAYVREKCLSAFELAFDHGNERAQHFAVEGVQNLLRDSRFHSKVSSEKAEHSLPSQLLATFTAISQWNSQLQCHAMTLIVEMMSSTEITPTLPEVQESIELCMRVFSSSREESARMSSRAAISQSITSYCSNRYAAVVDEVQDNIAVYLDATSILEGYVGLLDQMKTSNEQSVVVLDATHALLSSQPLSVLSHNPFLNLLWEKLCPLLIKLLGVPDKISPVPAPVSTSTSESTDEPMGQGQMARFALSPAVMANPEASRALYLIVDQLLRLLCAVPSLHSVLEALFHKAFLFPKIEQRNEAIKLLGDPRRLSDLVRVSLSARSLSLWRMLIVCLVESSSPQFDVCIEAIRATQSMLQGLLDFIQIDSLLPNESKSTLLALFPTLEEATAESFANPIRRMTTMESRESTDTTGGHDADEEGEDYCDTLRRLEKKFGIVKEEDEEGDGKRSIRGSIDEEPPPTPSSDPTSEKATARRFVSSLSQRIQEWEQLRSTLQVDTAIIDFASSYYQEFSLAHSENFRTKSKVQQEFLNTDALYLTALSCLSLGFRGEETVSWGLFKSKVLVPGCLVYASETWLSEVYLTAIASIELKQLKEEGGLADLIRDYDGFDNRKLSDFDRLQRIREGPGESQKCLPERLAARWLMTASWEGVSKILSTFVSVKDRRKARPKVQEAVVYAIRATQKLANLALSLDLGSRCGWIFERLVESSCDVDELRKTASAEEAKRINLVDRDDLLSIQLVLDQAFVAIYAPECWKHVIRCTEYVWELEKYIYGALCYQEKSSRSFLSGWRKENPRERPREDMEPIVERDVESVVREGRETMEKDEINKAICILIARTDRFYSSCGSCLSLPSLHSLLHSLILASENRILLSPIQCPALTPADSLIARLSLILSHFSGRPLVHQMLLWATVSAHLVQIASSSSSESRTAANVLSEAVASLVISENAGQAYNQMILSPFQTIMCREECQPETRSQLILALAESVKERSDKLGSGWKPLFGALKAVRTMQLDEDRVPWTVLDVISTYLGLTNSVVSSSLPDCLACVSHFLQSSVLHGNVSTPPNEGEAEDNGEEEKRSPQELDTQVSEAALNLIRPIFAVILNLYRTPHIPNQNLLHRLELRTRALQSPKDLESLHLSQTVPPLSTVLDPLTSTRLPQDPPASTLDRPLEVPVGDLPWMTGGDTSVHEMASCELVLSLVEQLCGALITAPSSVQPTMIETIEYLITTIRSSECGPALSAYCVHSLLLPHIVAWTKRVGGRSSDRSWATNHKHAVGTATAIVVDSIALNPEGSWETRLLADVMEVSRVCLEQPGDLSRVGVASIRHLMTLAPSFTEPQWRVVAKSLWDAWAVTLLPLRKLLSHYLADSGDESADVGEIFTDGKSCLTGRAKMLAKQVFLVDEQREQLSGEDETEEDSGDTVTVIVVREGVRETIGIGDLVRSLLAHQMLIQQMAVILSPSGSVNEGLRKIIPTVTSGYLDRLSEDCRWILMQCLDASCQTSLDLDSRRGLCSLLSRLLSIPNANLHKQKVSASAIKMHSLFTLTENDESAESNELWRLARSAEYLVRELDRVEKETAREKISVYARQHREQKFEFMLVEDGGEKLYTLVGEKQISSTISDYKTHRPLGVPAPKVNGTRINPFNNPANENGAKGMDESLSPSTLRLGALRDSSLILLDRLIASSQFNRLLPLLLPCVKSLVKGSPDLEIR</sequence>
<feature type="non-terminal residue" evidence="3">
    <location>
        <position position="1734"/>
    </location>
</feature>
<dbReference type="SUPFAM" id="SSF48371">
    <property type="entry name" value="ARM repeat"/>
    <property type="match status" value="1"/>
</dbReference>
<dbReference type="Pfam" id="PF09324">
    <property type="entry name" value="Sec7-like_HDS"/>
    <property type="match status" value="1"/>
</dbReference>
<protein>
    <recommendedName>
        <fullName evidence="2">Mon2/Sec7/BIG1-like HDS domain-containing protein</fullName>
    </recommendedName>
</protein>
<gene>
    <name evidence="3" type="ORF">PFISCL1PPCAC_19539</name>
</gene>